<sequence>MKSSLLSEIQTIIQQEMIKIEFQPIVSLKLKKAVGVEALSRGIHPVTNEIIPPVKLFENAAKCGMTLELDRLCRRSAMREFVKFKNSDEMVLFLNFDPAVLDINTTLHEKSWTVKYADDAGLDYNNIAVEITESQIENNYKLEQITEKYSSIGMFVVLDDFGALHSNLNRLVISRPDIIKIDKQLINNVSESYYQQSIIKSIIDLAKKIGSLTLAEGVETKQDVLKCHELGADLFQGFYFARPQGIEDMESIEFGPVMDMISYEIKEYMSANIEIKKSQHAKFENIFDKILAFLTKCNECCFEKRLEESVRMNDDIECIYVLDKDGIQIGDTVCRLDLQFADNNLFHPSKAGTDHSLKEYFYYISSLNLTSYYTDPYISLATGILCRTMAKKFECDGKLHVLCIDFIDKKSCQIF</sequence>
<reference evidence="2 3" key="1">
    <citation type="journal article" date="2010" name="Stand. Genomic Sci.">
        <title>Complete genome sequence of Denitrovibrio acetiphilus type strain (N2460).</title>
        <authorList>
            <person name="Kiss H."/>
            <person name="Lang E."/>
            <person name="Lapidus A."/>
            <person name="Copeland A."/>
            <person name="Nolan M."/>
            <person name="Glavina Del Rio T."/>
            <person name="Chen F."/>
            <person name="Lucas S."/>
            <person name="Tice H."/>
            <person name="Cheng J.F."/>
            <person name="Han C."/>
            <person name="Goodwin L."/>
            <person name="Pitluck S."/>
            <person name="Liolios K."/>
            <person name="Pati A."/>
            <person name="Ivanova N."/>
            <person name="Mavromatis K."/>
            <person name="Chen A."/>
            <person name="Palaniappan K."/>
            <person name="Land M."/>
            <person name="Hauser L."/>
            <person name="Chang Y.J."/>
            <person name="Jeffries C.D."/>
            <person name="Detter J.C."/>
            <person name="Brettin T."/>
            <person name="Spring S."/>
            <person name="Rohde M."/>
            <person name="Goker M."/>
            <person name="Woyke T."/>
            <person name="Bristow J."/>
            <person name="Eisen J.A."/>
            <person name="Markowitz V."/>
            <person name="Hugenholtz P."/>
            <person name="Kyrpides N.C."/>
            <person name="Klenk H.P."/>
        </authorList>
    </citation>
    <scope>NUCLEOTIDE SEQUENCE [LARGE SCALE GENOMIC DNA]</scope>
    <source>
        <strain evidence="3">DSM 12809 / NBRC 114555 / N2460</strain>
    </source>
</reference>
<feature type="domain" description="EAL" evidence="1">
    <location>
        <begin position="2"/>
        <end position="257"/>
    </location>
</feature>
<dbReference type="SUPFAM" id="SSF141868">
    <property type="entry name" value="EAL domain-like"/>
    <property type="match status" value="1"/>
</dbReference>
<accession>D4H0I5</accession>
<organism evidence="2 3">
    <name type="scientific">Denitrovibrio acetiphilus (strain DSM 12809 / NBRC 114555 / N2460)</name>
    <dbReference type="NCBI Taxonomy" id="522772"/>
    <lineage>
        <taxon>Bacteria</taxon>
        <taxon>Pseudomonadati</taxon>
        <taxon>Deferribacterota</taxon>
        <taxon>Deferribacteres</taxon>
        <taxon>Deferribacterales</taxon>
        <taxon>Geovibrionaceae</taxon>
        <taxon>Denitrovibrio</taxon>
    </lineage>
</organism>
<dbReference type="STRING" id="522772.Dacet_1734"/>
<dbReference type="Gene3D" id="3.20.20.450">
    <property type="entry name" value="EAL domain"/>
    <property type="match status" value="1"/>
</dbReference>
<dbReference type="Proteomes" id="UP000002012">
    <property type="component" value="Chromosome"/>
</dbReference>
<dbReference type="RefSeq" id="WP_013011009.1">
    <property type="nucleotide sequence ID" value="NC_013943.1"/>
</dbReference>
<gene>
    <name evidence="2" type="ordered locus">Dacet_1734</name>
</gene>
<dbReference type="SUPFAM" id="SSF103190">
    <property type="entry name" value="Sensory domain-like"/>
    <property type="match status" value="1"/>
</dbReference>
<dbReference type="InterPro" id="IPR050706">
    <property type="entry name" value="Cyclic-di-GMP_PDE-like"/>
</dbReference>
<dbReference type="SMART" id="SM00052">
    <property type="entry name" value="EAL"/>
    <property type="match status" value="1"/>
</dbReference>
<evidence type="ECO:0000313" key="2">
    <source>
        <dbReference type="EMBL" id="ADD68498.1"/>
    </source>
</evidence>
<dbReference type="Pfam" id="PF00563">
    <property type="entry name" value="EAL"/>
    <property type="match status" value="1"/>
</dbReference>
<dbReference type="PANTHER" id="PTHR33121:SF76">
    <property type="entry name" value="SIGNALING PROTEIN"/>
    <property type="match status" value="1"/>
</dbReference>
<dbReference type="CDD" id="cd18773">
    <property type="entry name" value="PDC1_HK_sensor"/>
    <property type="match status" value="1"/>
</dbReference>
<dbReference type="AlphaFoldDB" id="D4H0I5"/>
<dbReference type="GO" id="GO:0071111">
    <property type="term" value="F:cyclic-guanylate-specific phosphodiesterase activity"/>
    <property type="evidence" value="ECO:0007669"/>
    <property type="project" value="InterPro"/>
</dbReference>
<dbReference type="InterPro" id="IPR035919">
    <property type="entry name" value="EAL_sf"/>
</dbReference>
<dbReference type="KEGG" id="dap:Dacet_1734"/>
<keyword evidence="3" id="KW-1185">Reference proteome</keyword>
<dbReference type="OrthoDB" id="9813903at2"/>
<dbReference type="InterPro" id="IPR001633">
    <property type="entry name" value="EAL_dom"/>
</dbReference>
<evidence type="ECO:0000259" key="1">
    <source>
        <dbReference type="PROSITE" id="PS50883"/>
    </source>
</evidence>
<dbReference type="CDD" id="cd01948">
    <property type="entry name" value="EAL"/>
    <property type="match status" value="1"/>
</dbReference>
<dbReference type="PANTHER" id="PTHR33121">
    <property type="entry name" value="CYCLIC DI-GMP PHOSPHODIESTERASE PDEF"/>
    <property type="match status" value="1"/>
</dbReference>
<proteinExistence type="predicted"/>
<dbReference type="InParanoid" id="D4H0I5"/>
<dbReference type="EMBL" id="CP001968">
    <property type="protein sequence ID" value="ADD68498.1"/>
    <property type="molecule type" value="Genomic_DNA"/>
</dbReference>
<dbReference type="FunCoup" id="D4H0I5">
    <property type="interactions" value="5"/>
</dbReference>
<dbReference type="PROSITE" id="PS50883">
    <property type="entry name" value="EAL"/>
    <property type="match status" value="1"/>
</dbReference>
<protein>
    <submittedName>
        <fullName evidence="2">Diguanylate phosphodiesterase</fullName>
    </submittedName>
</protein>
<dbReference type="InterPro" id="IPR029151">
    <property type="entry name" value="Sensor-like_sf"/>
</dbReference>
<dbReference type="Gene3D" id="3.30.450.20">
    <property type="entry name" value="PAS domain"/>
    <property type="match status" value="1"/>
</dbReference>
<dbReference type="HOGENOM" id="CLU_015702_0_1_0"/>
<dbReference type="PaxDb" id="522772-Dacet_1734"/>
<dbReference type="eggNOG" id="COG2200">
    <property type="taxonomic scope" value="Bacteria"/>
</dbReference>
<name>D4H0I5_DENA2</name>
<evidence type="ECO:0000313" key="3">
    <source>
        <dbReference type="Proteomes" id="UP000002012"/>
    </source>
</evidence>